<dbReference type="PANTHER" id="PTHR38440:SF1">
    <property type="entry name" value="UPF0398 PROTEIN SPR0331"/>
    <property type="match status" value="1"/>
</dbReference>
<comment type="caution">
    <text evidence="1">The sequence shown here is derived from an EMBL/GenBank/DDBJ whole genome shotgun (WGS) entry which is preliminary data.</text>
</comment>
<dbReference type="AlphaFoldDB" id="A0A9D2G521"/>
<dbReference type="InterPro" id="IPR010697">
    <property type="entry name" value="YspA"/>
</dbReference>
<evidence type="ECO:0000313" key="2">
    <source>
        <dbReference type="Proteomes" id="UP000824102"/>
    </source>
</evidence>
<dbReference type="PANTHER" id="PTHR38440">
    <property type="entry name" value="UPF0398 PROTEIN YPSA"/>
    <property type="match status" value="1"/>
</dbReference>
<dbReference type="Proteomes" id="UP000824102">
    <property type="component" value="Unassembled WGS sequence"/>
</dbReference>
<name>A0A9D2G521_9FIRM</name>
<organism evidence="1 2">
    <name type="scientific">Candidatus Gallimonas intestinavium</name>
    <dbReference type="NCBI Taxonomy" id="2838603"/>
    <lineage>
        <taxon>Bacteria</taxon>
        <taxon>Bacillati</taxon>
        <taxon>Bacillota</taxon>
        <taxon>Clostridia</taxon>
        <taxon>Candidatus Gallimonas</taxon>
    </lineage>
</organism>
<proteinExistence type="predicted"/>
<evidence type="ECO:0000313" key="1">
    <source>
        <dbReference type="EMBL" id="HIZ72376.1"/>
    </source>
</evidence>
<reference evidence="1" key="1">
    <citation type="journal article" date="2021" name="PeerJ">
        <title>Extensive microbial diversity within the chicken gut microbiome revealed by metagenomics and culture.</title>
        <authorList>
            <person name="Gilroy R."/>
            <person name="Ravi A."/>
            <person name="Getino M."/>
            <person name="Pursley I."/>
            <person name="Horton D.L."/>
            <person name="Alikhan N.F."/>
            <person name="Baker D."/>
            <person name="Gharbi K."/>
            <person name="Hall N."/>
            <person name="Watson M."/>
            <person name="Adriaenssens E.M."/>
            <person name="Foster-Nyarko E."/>
            <person name="Jarju S."/>
            <person name="Secka A."/>
            <person name="Antonio M."/>
            <person name="Oren A."/>
            <person name="Chaudhuri R.R."/>
            <person name="La Ragione R."/>
            <person name="Hildebrand F."/>
            <person name="Pallen M.J."/>
        </authorList>
    </citation>
    <scope>NUCLEOTIDE SEQUENCE</scope>
    <source>
        <strain evidence="1">ChiW7-2402</strain>
    </source>
</reference>
<dbReference type="Gene3D" id="3.40.50.450">
    <property type="match status" value="1"/>
</dbReference>
<accession>A0A9D2G521</accession>
<protein>
    <submittedName>
        <fullName evidence="1">DUF1273 domain-containing protein</fullName>
    </submittedName>
</protein>
<reference evidence="1" key="2">
    <citation type="submission" date="2021-04" db="EMBL/GenBank/DDBJ databases">
        <authorList>
            <person name="Gilroy R."/>
        </authorList>
    </citation>
    <scope>NUCLEOTIDE SEQUENCE</scope>
    <source>
        <strain evidence="1">ChiW7-2402</strain>
    </source>
</reference>
<dbReference type="EMBL" id="DXBB01000041">
    <property type="protein sequence ID" value="HIZ72376.1"/>
    <property type="molecule type" value="Genomic_DNA"/>
</dbReference>
<sequence>MSEREKVCALTGHRDLADFDENALAYELESLVKEGYTAFLCGMAQGFDLLALKLLAALKQKRTLYLEACIPFEGQEKSFSAETRKLYQELLNVCDRKTVLFPSYCTGCYLARDRYMVDCADLVLAHCEKQTGGTAYTVNYARKRGVPVRLI</sequence>
<dbReference type="Pfam" id="PF06908">
    <property type="entry name" value="YpsA"/>
    <property type="match status" value="1"/>
</dbReference>
<dbReference type="SUPFAM" id="SSF102405">
    <property type="entry name" value="MCP/YpsA-like"/>
    <property type="match status" value="1"/>
</dbReference>
<gene>
    <name evidence="1" type="ORF">H9964_02205</name>
</gene>